<dbReference type="GO" id="GO:0015385">
    <property type="term" value="F:sodium:proton antiporter activity"/>
    <property type="evidence" value="ECO:0007669"/>
    <property type="project" value="TreeGrafter"/>
</dbReference>
<accession>A0A936YIP1</accession>
<comment type="caution">
    <text evidence="10">The sequence shown here is derived from an EMBL/GenBank/DDBJ whole genome shotgun (WGS) entry which is preliminary data.</text>
</comment>
<comment type="similarity">
    <text evidence="2">Belongs to the CPA3 antiporters (TC 2.A.63) subunit F family.</text>
</comment>
<evidence type="ECO:0000256" key="4">
    <source>
        <dbReference type="ARBA" id="ARBA00022475"/>
    </source>
</evidence>
<dbReference type="Pfam" id="PF04066">
    <property type="entry name" value="MrpF_PhaF"/>
    <property type="match status" value="1"/>
</dbReference>
<dbReference type="NCBIfam" id="NF009245">
    <property type="entry name" value="PRK12599.1-4"/>
    <property type="match status" value="1"/>
</dbReference>
<protein>
    <submittedName>
        <fullName evidence="10">Cation:proton antiporter</fullName>
    </submittedName>
</protein>
<dbReference type="InterPro" id="IPR007208">
    <property type="entry name" value="MrpF/PhaF-like"/>
</dbReference>
<sequence>MTVATFFSLAVHASLAMLLLAMLLTVIRVIAGPTVADRVLALDQLVAIAIGFIALIAIKTGFDLYIDIALALALVGFLSTAAFARYIYVTGRNEADSEQAQGQPGADRSSRDG</sequence>
<feature type="transmembrane region" description="Helical" evidence="9">
    <location>
        <begin position="6"/>
        <end position="27"/>
    </location>
</feature>
<name>A0A936YIP1_9HYPH</name>
<evidence type="ECO:0000256" key="8">
    <source>
        <dbReference type="SAM" id="MobiDB-lite"/>
    </source>
</evidence>
<evidence type="ECO:0000313" key="10">
    <source>
        <dbReference type="EMBL" id="MBL0370994.1"/>
    </source>
</evidence>
<dbReference type="Proteomes" id="UP000633219">
    <property type="component" value="Unassembled WGS sequence"/>
</dbReference>
<keyword evidence="3" id="KW-0813">Transport</keyword>
<keyword evidence="11" id="KW-1185">Reference proteome</keyword>
<keyword evidence="6 9" id="KW-1133">Transmembrane helix</keyword>
<comment type="subcellular location">
    <subcellularLocation>
        <location evidence="1">Cell membrane</location>
        <topology evidence="1">Multi-pass membrane protein</topology>
    </subcellularLocation>
</comment>
<keyword evidence="4" id="KW-1003">Cell membrane</keyword>
<proteinExistence type="inferred from homology"/>
<reference evidence="10" key="1">
    <citation type="submission" date="2021-01" db="EMBL/GenBank/DDBJ databases">
        <title>Rhizobium sp. strain KVB221 16S ribosomal RNA gene Genome sequencing and assembly.</title>
        <authorList>
            <person name="Kang M."/>
        </authorList>
    </citation>
    <scope>NUCLEOTIDE SEQUENCE</scope>
    <source>
        <strain evidence="10">KVB221</strain>
    </source>
</reference>
<evidence type="ECO:0000256" key="1">
    <source>
        <dbReference type="ARBA" id="ARBA00004651"/>
    </source>
</evidence>
<dbReference type="AlphaFoldDB" id="A0A936YIP1"/>
<feature type="transmembrane region" description="Helical" evidence="9">
    <location>
        <begin position="39"/>
        <end position="58"/>
    </location>
</feature>
<organism evidence="10 11">
    <name type="scientific">Rhizobium setariae</name>
    <dbReference type="NCBI Taxonomy" id="2801340"/>
    <lineage>
        <taxon>Bacteria</taxon>
        <taxon>Pseudomonadati</taxon>
        <taxon>Pseudomonadota</taxon>
        <taxon>Alphaproteobacteria</taxon>
        <taxon>Hyphomicrobiales</taxon>
        <taxon>Rhizobiaceae</taxon>
        <taxon>Rhizobium/Agrobacterium group</taxon>
        <taxon>Rhizobium</taxon>
    </lineage>
</organism>
<evidence type="ECO:0000256" key="2">
    <source>
        <dbReference type="ARBA" id="ARBA00009212"/>
    </source>
</evidence>
<evidence type="ECO:0000256" key="7">
    <source>
        <dbReference type="ARBA" id="ARBA00023136"/>
    </source>
</evidence>
<keyword evidence="7 9" id="KW-0472">Membrane</keyword>
<dbReference type="GO" id="GO:0005886">
    <property type="term" value="C:plasma membrane"/>
    <property type="evidence" value="ECO:0007669"/>
    <property type="project" value="UniProtKB-SubCell"/>
</dbReference>
<dbReference type="PANTHER" id="PTHR34702:SF1">
    <property type="entry name" value="NA(+)_H(+) ANTIPORTER SUBUNIT F"/>
    <property type="match status" value="1"/>
</dbReference>
<evidence type="ECO:0000256" key="6">
    <source>
        <dbReference type="ARBA" id="ARBA00022989"/>
    </source>
</evidence>
<evidence type="ECO:0000313" key="11">
    <source>
        <dbReference type="Proteomes" id="UP000633219"/>
    </source>
</evidence>
<evidence type="ECO:0000256" key="3">
    <source>
        <dbReference type="ARBA" id="ARBA00022448"/>
    </source>
</evidence>
<evidence type="ECO:0000256" key="5">
    <source>
        <dbReference type="ARBA" id="ARBA00022692"/>
    </source>
</evidence>
<dbReference type="PANTHER" id="PTHR34702">
    <property type="entry name" value="NA(+)/H(+) ANTIPORTER SUBUNIT F1"/>
    <property type="match status" value="1"/>
</dbReference>
<feature type="region of interest" description="Disordered" evidence="8">
    <location>
        <begin position="94"/>
        <end position="113"/>
    </location>
</feature>
<dbReference type="EMBL" id="JAEQNC010000002">
    <property type="protein sequence ID" value="MBL0370994.1"/>
    <property type="molecule type" value="Genomic_DNA"/>
</dbReference>
<feature type="transmembrane region" description="Helical" evidence="9">
    <location>
        <begin position="64"/>
        <end position="88"/>
    </location>
</feature>
<keyword evidence="5 9" id="KW-0812">Transmembrane</keyword>
<evidence type="ECO:0000256" key="9">
    <source>
        <dbReference type="SAM" id="Phobius"/>
    </source>
</evidence>
<gene>
    <name evidence="10" type="ORF">JJB09_03040</name>
</gene>
<dbReference type="RefSeq" id="WP_201652932.1">
    <property type="nucleotide sequence ID" value="NZ_JAEQNC010000002.1"/>
</dbReference>